<dbReference type="PANTHER" id="PTHR46172:SF1">
    <property type="entry name" value="DNA POLYMERASE EPSILON SUBUNIT 3"/>
    <property type="match status" value="1"/>
</dbReference>
<protein>
    <submittedName>
        <fullName evidence="6">DNA polymerase epsilon subunit 3</fullName>
    </submittedName>
</protein>
<organism evidence="5 6">
    <name type="scientific">Abrus precatorius</name>
    <name type="common">Indian licorice</name>
    <name type="synonym">Glycine abrus</name>
    <dbReference type="NCBI Taxonomy" id="3816"/>
    <lineage>
        <taxon>Eukaryota</taxon>
        <taxon>Viridiplantae</taxon>
        <taxon>Streptophyta</taxon>
        <taxon>Embryophyta</taxon>
        <taxon>Tracheophyta</taxon>
        <taxon>Spermatophyta</taxon>
        <taxon>Magnoliopsida</taxon>
        <taxon>eudicotyledons</taxon>
        <taxon>Gunneridae</taxon>
        <taxon>Pentapetalae</taxon>
        <taxon>rosids</taxon>
        <taxon>fabids</taxon>
        <taxon>Fabales</taxon>
        <taxon>Fabaceae</taxon>
        <taxon>Papilionoideae</taxon>
        <taxon>50 kb inversion clade</taxon>
        <taxon>NPAAA clade</taxon>
        <taxon>indigoferoid/millettioid clade</taxon>
        <taxon>Abreae</taxon>
        <taxon>Abrus</taxon>
    </lineage>
</organism>
<dbReference type="GO" id="GO:0046982">
    <property type="term" value="F:protein heterodimerization activity"/>
    <property type="evidence" value="ECO:0007669"/>
    <property type="project" value="InterPro"/>
</dbReference>
<evidence type="ECO:0000256" key="2">
    <source>
        <dbReference type="ARBA" id="ARBA00023242"/>
    </source>
</evidence>
<dbReference type="InterPro" id="IPR009072">
    <property type="entry name" value="Histone-fold"/>
</dbReference>
<reference evidence="5" key="1">
    <citation type="journal article" date="2019" name="Toxins">
        <title>Detection of Abrin-Like and Prepropulchellin-Like Toxin Genes and Transcripts Using Whole Genome Sequencing and Full-Length Transcript Sequencing of Abrus precatorius.</title>
        <authorList>
            <person name="Hovde B.T."/>
            <person name="Daligault H.E."/>
            <person name="Hanschen E.R."/>
            <person name="Kunde Y.A."/>
            <person name="Johnson M.B."/>
            <person name="Starkenburg S.R."/>
            <person name="Johnson S.L."/>
        </authorList>
    </citation>
    <scope>NUCLEOTIDE SEQUENCE [LARGE SCALE GENOMIC DNA]</scope>
</reference>
<dbReference type="FunFam" id="1.10.20.10:FF:000090">
    <property type="entry name" value="DNA polymerase epsilon subunit 3"/>
    <property type="match status" value="1"/>
</dbReference>
<dbReference type="GO" id="GO:0006974">
    <property type="term" value="P:DNA damage response"/>
    <property type="evidence" value="ECO:0007669"/>
    <property type="project" value="TreeGrafter"/>
</dbReference>
<dbReference type="Pfam" id="PF00808">
    <property type="entry name" value="CBFD_NFYB_HMF"/>
    <property type="match status" value="1"/>
</dbReference>
<dbReference type="GeneID" id="113858396"/>
<dbReference type="GO" id="GO:0006272">
    <property type="term" value="P:leading strand elongation"/>
    <property type="evidence" value="ECO:0007669"/>
    <property type="project" value="TreeGrafter"/>
</dbReference>
<dbReference type="AlphaFoldDB" id="A0A8B8KSH8"/>
<comment type="subcellular location">
    <subcellularLocation>
        <location evidence="1">Nucleus</location>
    </subcellularLocation>
</comment>
<keyword evidence="5" id="KW-1185">Reference proteome</keyword>
<evidence type="ECO:0000259" key="4">
    <source>
        <dbReference type="Pfam" id="PF00808"/>
    </source>
</evidence>
<dbReference type="GO" id="GO:0008622">
    <property type="term" value="C:epsilon DNA polymerase complex"/>
    <property type="evidence" value="ECO:0007669"/>
    <property type="project" value="TreeGrafter"/>
</dbReference>
<gene>
    <name evidence="6" type="primary">LOC113858396</name>
</gene>
<dbReference type="GO" id="GO:0008623">
    <property type="term" value="C:CHRAC"/>
    <property type="evidence" value="ECO:0007669"/>
    <property type="project" value="TreeGrafter"/>
</dbReference>
<name>A0A8B8KSH8_ABRPR</name>
<dbReference type="RefSeq" id="XP_027346846.1">
    <property type="nucleotide sequence ID" value="XM_027491045.1"/>
</dbReference>
<sequence length="133" mass="14705">MAEAEELPRAVVRRVVKEKLSRCSDDGEISVNKDALLAFSESARIFVHYLSATANDICKESKRQIINAEDVFKALEETEFPEFVRPLKASLEEFRKKNAGKRAAVSKGKGNETTKKRKSEADASDKGEGGDGQ</sequence>
<feature type="compositionally biased region" description="Basic and acidic residues" evidence="3">
    <location>
        <begin position="109"/>
        <end position="133"/>
    </location>
</feature>
<dbReference type="SUPFAM" id="SSF47113">
    <property type="entry name" value="Histone-fold"/>
    <property type="match status" value="1"/>
</dbReference>
<feature type="domain" description="Transcription factor CBF/NF-Y/archaeal histone" evidence="4">
    <location>
        <begin position="6"/>
        <end position="75"/>
    </location>
</feature>
<reference evidence="6" key="2">
    <citation type="submission" date="2025-08" db="UniProtKB">
        <authorList>
            <consortium name="RefSeq"/>
        </authorList>
    </citation>
    <scope>IDENTIFICATION</scope>
    <source>
        <tissue evidence="6">Young leaves</tissue>
    </source>
</reference>
<evidence type="ECO:0000313" key="6">
    <source>
        <dbReference type="RefSeq" id="XP_027346846.1"/>
    </source>
</evidence>
<dbReference type="KEGG" id="aprc:113858396"/>
<dbReference type="Gene3D" id="1.10.20.10">
    <property type="entry name" value="Histone, subunit A"/>
    <property type="match status" value="1"/>
</dbReference>
<dbReference type="CDD" id="cd22928">
    <property type="entry name" value="HFD_POLE3_DPB4"/>
    <property type="match status" value="1"/>
</dbReference>
<dbReference type="OrthoDB" id="1707486at2759"/>
<accession>A0A8B8KSH8</accession>
<evidence type="ECO:0000256" key="3">
    <source>
        <dbReference type="SAM" id="MobiDB-lite"/>
    </source>
</evidence>
<dbReference type="GO" id="GO:0031507">
    <property type="term" value="P:heterochromatin formation"/>
    <property type="evidence" value="ECO:0007669"/>
    <property type="project" value="TreeGrafter"/>
</dbReference>
<dbReference type="GO" id="GO:0031490">
    <property type="term" value="F:chromatin DNA binding"/>
    <property type="evidence" value="ECO:0007669"/>
    <property type="project" value="TreeGrafter"/>
</dbReference>
<evidence type="ECO:0000313" key="5">
    <source>
        <dbReference type="Proteomes" id="UP000694853"/>
    </source>
</evidence>
<dbReference type="Proteomes" id="UP000694853">
    <property type="component" value="Unplaced"/>
</dbReference>
<dbReference type="InterPro" id="IPR051377">
    <property type="entry name" value="DNA_Pol-Epsilon_Subunit"/>
</dbReference>
<keyword evidence="2" id="KW-0539">Nucleus</keyword>
<proteinExistence type="predicted"/>
<dbReference type="InterPro" id="IPR003958">
    <property type="entry name" value="CBFA_NFYB_domain"/>
</dbReference>
<feature type="region of interest" description="Disordered" evidence="3">
    <location>
        <begin position="98"/>
        <end position="133"/>
    </location>
</feature>
<evidence type="ECO:0000256" key="1">
    <source>
        <dbReference type="ARBA" id="ARBA00004123"/>
    </source>
</evidence>
<dbReference type="PANTHER" id="PTHR46172">
    <property type="entry name" value="DNA POLYMERASE EPSILON SUBUNIT 3"/>
    <property type="match status" value="1"/>
</dbReference>